<sequence length="117" mass="13700">PSSYAKTFPLVAKRSYKPPSNEREIASAFYQLKLGHGYFKSYLHRFNHTTTDKYRYSGTAIQTPEHLLLKYPLFRPQRAHLKDTLRQNNPNFKDLFSETKNITATVQFLKSTKVTTR</sequence>
<protein>
    <submittedName>
        <fullName evidence="1">Uncharacterized protein</fullName>
    </submittedName>
</protein>
<dbReference type="Proteomes" id="UP000799438">
    <property type="component" value="Unassembled WGS sequence"/>
</dbReference>
<reference evidence="1" key="1">
    <citation type="journal article" date="2020" name="Stud. Mycol.">
        <title>101 Dothideomycetes genomes: a test case for predicting lifestyles and emergence of pathogens.</title>
        <authorList>
            <person name="Haridas S."/>
            <person name="Albert R."/>
            <person name="Binder M."/>
            <person name="Bloem J."/>
            <person name="Labutti K."/>
            <person name="Salamov A."/>
            <person name="Andreopoulos B."/>
            <person name="Baker S."/>
            <person name="Barry K."/>
            <person name="Bills G."/>
            <person name="Bluhm B."/>
            <person name="Cannon C."/>
            <person name="Castanera R."/>
            <person name="Culley D."/>
            <person name="Daum C."/>
            <person name="Ezra D."/>
            <person name="Gonzalez J."/>
            <person name="Henrissat B."/>
            <person name="Kuo A."/>
            <person name="Liang C."/>
            <person name="Lipzen A."/>
            <person name="Lutzoni F."/>
            <person name="Magnuson J."/>
            <person name="Mondo S."/>
            <person name="Nolan M."/>
            <person name="Ohm R."/>
            <person name="Pangilinan J."/>
            <person name="Park H.-J."/>
            <person name="Ramirez L."/>
            <person name="Alfaro M."/>
            <person name="Sun H."/>
            <person name="Tritt A."/>
            <person name="Yoshinaga Y."/>
            <person name="Zwiers L.-H."/>
            <person name="Turgeon B."/>
            <person name="Goodwin S."/>
            <person name="Spatafora J."/>
            <person name="Crous P."/>
            <person name="Grigoriev I."/>
        </authorList>
    </citation>
    <scope>NUCLEOTIDE SEQUENCE</scope>
    <source>
        <strain evidence="1">CBS 121167</strain>
    </source>
</reference>
<evidence type="ECO:0000313" key="2">
    <source>
        <dbReference type="Proteomes" id="UP000799438"/>
    </source>
</evidence>
<feature type="non-terminal residue" evidence="1">
    <location>
        <position position="1"/>
    </location>
</feature>
<gene>
    <name evidence="1" type="ORF">K452DRAFT_197045</name>
</gene>
<accession>A0A6A6AW85</accession>
<dbReference type="AlphaFoldDB" id="A0A6A6AW85"/>
<name>A0A6A6AW85_9PEZI</name>
<dbReference type="EMBL" id="ML995620">
    <property type="protein sequence ID" value="KAF2135235.1"/>
    <property type="molecule type" value="Genomic_DNA"/>
</dbReference>
<keyword evidence="2" id="KW-1185">Reference proteome</keyword>
<dbReference type="GeneID" id="54293468"/>
<proteinExistence type="predicted"/>
<dbReference type="RefSeq" id="XP_033390954.1">
    <property type="nucleotide sequence ID" value="XM_033535972.1"/>
</dbReference>
<feature type="non-terminal residue" evidence="1">
    <location>
        <position position="117"/>
    </location>
</feature>
<organism evidence="1 2">
    <name type="scientific">Aplosporella prunicola CBS 121167</name>
    <dbReference type="NCBI Taxonomy" id="1176127"/>
    <lineage>
        <taxon>Eukaryota</taxon>
        <taxon>Fungi</taxon>
        <taxon>Dikarya</taxon>
        <taxon>Ascomycota</taxon>
        <taxon>Pezizomycotina</taxon>
        <taxon>Dothideomycetes</taxon>
        <taxon>Dothideomycetes incertae sedis</taxon>
        <taxon>Botryosphaeriales</taxon>
        <taxon>Aplosporellaceae</taxon>
        <taxon>Aplosporella</taxon>
    </lineage>
</organism>
<dbReference type="OrthoDB" id="3942798at2759"/>
<evidence type="ECO:0000313" key="1">
    <source>
        <dbReference type="EMBL" id="KAF2135235.1"/>
    </source>
</evidence>